<dbReference type="EMBL" id="AAXW01000003">
    <property type="protein sequence ID" value="EAZ92980.1"/>
    <property type="molecule type" value="Genomic_DNA"/>
</dbReference>
<evidence type="ECO:0000256" key="1">
    <source>
        <dbReference type="ARBA" id="ARBA00022549"/>
    </source>
</evidence>
<keyword evidence="7" id="KW-1185">Reference proteome</keyword>
<dbReference type="InterPro" id="IPR011989">
    <property type="entry name" value="ARM-like"/>
</dbReference>
<evidence type="ECO:0000313" key="7">
    <source>
        <dbReference type="Proteomes" id="UP000003781"/>
    </source>
</evidence>
<dbReference type="Pfam" id="PF13646">
    <property type="entry name" value="HEAT_2"/>
    <property type="match status" value="1"/>
</dbReference>
<keyword evidence="4" id="KW-0812">Transmembrane</keyword>
<dbReference type="PANTHER" id="PTHR12697:SF5">
    <property type="entry name" value="DEOXYHYPUSINE HYDROXYLASE"/>
    <property type="match status" value="1"/>
</dbReference>
<evidence type="ECO:0000256" key="4">
    <source>
        <dbReference type="SAM" id="Phobius"/>
    </source>
</evidence>
<keyword evidence="3" id="KW-0802">TPR repeat</keyword>
<reference evidence="6 7" key="1">
    <citation type="submission" date="2007-03" db="EMBL/GenBank/DDBJ databases">
        <authorList>
            <person name="Stal L."/>
            <person name="Ferriera S."/>
            <person name="Johnson J."/>
            <person name="Kravitz S."/>
            <person name="Beeson K."/>
            <person name="Sutton G."/>
            <person name="Rogers Y.-H."/>
            <person name="Friedman R."/>
            <person name="Frazier M."/>
            <person name="Venter J.C."/>
        </authorList>
    </citation>
    <scope>NUCLEOTIDE SEQUENCE [LARGE SCALE GENOMIC DNA]</scope>
    <source>
        <strain evidence="6 7">CCY0110</strain>
    </source>
</reference>
<keyword evidence="5" id="KW-0732">Signal</keyword>
<dbReference type="GO" id="GO:0016491">
    <property type="term" value="F:oxidoreductase activity"/>
    <property type="evidence" value="ECO:0007669"/>
    <property type="project" value="TreeGrafter"/>
</dbReference>
<feature type="signal peptide" evidence="5">
    <location>
        <begin position="1"/>
        <end position="24"/>
    </location>
</feature>
<evidence type="ECO:0000256" key="2">
    <source>
        <dbReference type="ARBA" id="ARBA00022738"/>
    </source>
</evidence>
<dbReference type="SUPFAM" id="SSF48452">
    <property type="entry name" value="TPR-like"/>
    <property type="match status" value="1"/>
</dbReference>
<dbReference type="Gene3D" id="1.25.10.10">
    <property type="entry name" value="Leucine-rich Repeat Variant"/>
    <property type="match status" value="1"/>
</dbReference>
<dbReference type="InterPro" id="IPR011990">
    <property type="entry name" value="TPR-like_helical_dom_sf"/>
</dbReference>
<protein>
    <submittedName>
        <fullName evidence="6">Peptidoglycan-binding domain 1</fullName>
    </submittedName>
</protein>
<evidence type="ECO:0000256" key="5">
    <source>
        <dbReference type="SAM" id="SignalP"/>
    </source>
</evidence>
<keyword evidence="4" id="KW-0472">Membrane</keyword>
<evidence type="ECO:0000256" key="3">
    <source>
        <dbReference type="PROSITE-ProRule" id="PRU00339"/>
    </source>
</evidence>
<keyword evidence="4" id="KW-1133">Transmembrane helix</keyword>
<feature type="repeat" description="TPR" evidence="3">
    <location>
        <begin position="61"/>
        <end position="94"/>
    </location>
</feature>
<dbReference type="AlphaFoldDB" id="A3IJZ1"/>
<accession>A3IJZ1</accession>
<dbReference type="Proteomes" id="UP000003781">
    <property type="component" value="Unassembled WGS sequence"/>
</dbReference>
<evidence type="ECO:0000313" key="6">
    <source>
        <dbReference type="EMBL" id="EAZ92980.1"/>
    </source>
</evidence>
<dbReference type="InterPro" id="IPR016024">
    <property type="entry name" value="ARM-type_fold"/>
</dbReference>
<dbReference type="OrthoDB" id="581048at2"/>
<feature type="transmembrane region" description="Helical" evidence="4">
    <location>
        <begin position="123"/>
        <end position="144"/>
    </location>
</feature>
<dbReference type="PANTHER" id="PTHR12697">
    <property type="entry name" value="PBS LYASE HEAT-LIKE PROTEIN"/>
    <property type="match status" value="1"/>
</dbReference>
<feature type="chain" id="PRO_5002653923" evidence="5">
    <location>
        <begin position="25"/>
        <end position="394"/>
    </location>
</feature>
<dbReference type="PROSITE" id="PS50005">
    <property type="entry name" value="TPR"/>
    <property type="match status" value="1"/>
</dbReference>
<proteinExistence type="predicted"/>
<sequence length="394" mass="44447">MIYYRLFLLLLICLSYLSSPSLSGATTRPPILNERDRNEEIIAQGTTNNSTNSSSGANLSYDQAMQAGYKATQQKDYQTAQKQFKTALELRPNDLYAQQALQNVEFYLAKQSNPFTNLTGSSLVIWISLLVVVLAIGIGIWLFLRRVSNYSQDKFEGELLQPHKQQELAISLDEDKNFQEKISSNSDNNSGKQLERNNSLLSPQTHEIASKNASEVFVETSKPETALPIQTPTRISSGDPIETLLEELRESDPKKRRQAIWKLAQTADSRAMNPLVDLMIDTDSQERSLILEALSQISARTLKPMNHALTLSLHDKNPQVRKNAIRDLTRIYELMSQISQLLCHAIDDSDREVQETARWAINQLNTQIPPRLDILTGDNSSEVTVEQSYSDTMD</sequence>
<name>A3IJZ1_9CHRO</name>
<keyword evidence="1" id="KW-0042">Antenna complex</keyword>
<dbReference type="InterPro" id="IPR019734">
    <property type="entry name" value="TPR_rpt"/>
</dbReference>
<gene>
    <name evidence="6" type="ORF">CY0110_02889</name>
</gene>
<dbReference type="RefSeq" id="WP_008273648.1">
    <property type="nucleotide sequence ID" value="NZ_AAXW01000003.1"/>
</dbReference>
<comment type="caution">
    <text evidence="6">The sequence shown here is derived from an EMBL/GenBank/DDBJ whole genome shotgun (WGS) entry which is preliminary data.</text>
</comment>
<dbReference type="SUPFAM" id="SSF48371">
    <property type="entry name" value="ARM repeat"/>
    <property type="match status" value="1"/>
</dbReference>
<dbReference type="GO" id="GO:0030089">
    <property type="term" value="C:phycobilisome"/>
    <property type="evidence" value="ECO:0007669"/>
    <property type="project" value="UniProtKB-KW"/>
</dbReference>
<keyword evidence="2" id="KW-0605">Phycobilisome</keyword>
<organism evidence="6 7">
    <name type="scientific">Crocosphaera chwakensis CCY0110</name>
    <dbReference type="NCBI Taxonomy" id="391612"/>
    <lineage>
        <taxon>Bacteria</taxon>
        <taxon>Bacillati</taxon>
        <taxon>Cyanobacteriota</taxon>
        <taxon>Cyanophyceae</taxon>
        <taxon>Oscillatoriophycideae</taxon>
        <taxon>Chroococcales</taxon>
        <taxon>Aphanothecaceae</taxon>
        <taxon>Crocosphaera</taxon>
        <taxon>Crocosphaera chwakensis</taxon>
    </lineage>
</organism>
<dbReference type="eggNOG" id="COG1413">
    <property type="taxonomic scope" value="Bacteria"/>
</dbReference>